<evidence type="ECO:0000313" key="2">
    <source>
        <dbReference type="Proteomes" id="UP000199187"/>
    </source>
</evidence>
<reference evidence="2" key="1">
    <citation type="submission" date="2016-10" db="EMBL/GenBank/DDBJ databases">
        <authorList>
            <person name="Varghese N."/>
            <person name="Submissions S."/>
        </authorList>
    </citation>
    <scope>NUCLEOTIDE SEQUENCE [LARGE SCALE GENOMIC DNA]</scope>
    <source>
        <strain evidence="2">Ah-143</strain>
    </source>
</reference>
<dbReference type="EMBL" id="FPAU01000020">
    <property type="protein sequence ID" value="SFU21522.1"/>
    <property type="molecule type" value="Genomic_DNA"/>
</dbReference>
<dbReference type="Proteomes" id="UP000199187">
    <property type="component" value="Unassembled WGS sequence"/>
</dbReference>
<sequence length="263" mass="29822">MYTGIALYGTEQVTPQEALVLGKSIFTSLGLSVETCGYNQYIKNGDHEGDHELIEVSLAELEEKIAAGYINSFRLYEEKKGHVPWYASFGLSTNDFGSFHHIDIQFPASTDSNIESMLTEALVSVACKYGIAYRCDKVSKSFYYSTGDNLVSLYPYENPSLFKRETPGRFQGGESYLHSKLRMVYPFNMINEHHLNIKIDEMILDRWIVKNNAGQLKKINNSLWMWVVDDGSIDEINQSLGEAGVLISWKQEFTVKKTAKKLP</sequence>
<gene>
    <name evidence="1" type="ORF">SAMN05192562_1202</name>
</gene>
<evidence type="ECO:0000313" key="1">
    <source>
        <dbReference type="EMBL" id="SFU21522.1"/>
    </source>
</evidence>
<dbReference type="RefSeq" id="WP_139234472.1">
    <property type="nucleotide sequence ID" value="NZ_CP045300.1"/>
</dbReference>
<accession>A0A1I7ECC8</accession>
<proteinExistence type="predicted"/>
<organism evidence="1 2">
    <name type="scientific">Kosakonia arachidis</name>
    <dbReference type="NCBI Taxonomy" id="551989"/>
    <lineage>
        <taxon>Bacteria</taxon>
        <taxon>Pseudomonadati</taxon>
        <taxon>Pseudomonadota</taxon>
        <taxon>Gammaproteobacteria</taxon>
        <taxon>Enterobacterales</taxon>
        <taxon>Enterobacteriaceae</taxon>
        <taxon>Kosakonia</taxon>
    </lineage>
</organism>
<name>A0A1I7ECC8_9ENTR</name>
<keyword evidence="2" id="KW-1185">Reference proteome</keyword>
<dbReference type="AlphaFoldDB" id="A0A1I7ECC8"/>
<protein>
    <submittedName>
        <fullName evidence="1">Uncharacterized protein</fullName>
    </submittedName>
</protein>
<dbReference type="OrthoDB" id="9014021at2"/>